<organism evidence="1">
    <name type="scientific">Anguilla anguilla</name>
    <name type="common">European freshwater eel</name>
    <name type="synonym">Muraena anguilla</name>
    <dbReference type="NCBI Taxonomy" id="7936"/>
    <lineage>
        <taxon>Eukaryota</taxon>
        <taxon>Metazoa</taxon>
        <taxon>Chordata</taxon>
        <taxon>Craniata</taxon>
        <taxon>Vertebrata</taxon>
        <taxon>Euteleostomi</taxon>
        <taxon>Actinopterygii</taxon>
        <taxon>Neopterygii</taxon>
        <taxon>Teleostei</taxon>
        <taxon>Anguilliformes</taxon>
        <taxon>Anguillidae</taxon>
        <taxon>Anguilla</taxon>
    </lineage>
</organism>
<name>A0A0E9TKL5_ANGAN</name>
<protein>
    <submittedName>
        <fullName evidence="1">Uncharacterized protein</fullName>
    </submittedName>
</protein>
<reference evidence="1" key="2">
    <citation type="journal article" date="2015" name="Fish Shellfish Immunol.">
        <title>Early steps in the European eel (Anguilla anguilla)-Vibrio vulnificus interaction in the gills: Role of the RtxA13 toxin.</title>
        <authorList>
            <person name="Callol A."/>
            <person name="Pajuelo D."/>
            <person name="Ebbesson L."/>
            <person name="Teles M."/>
            <person name="MacKenzie S."/>
            <person name="Amaro C."/>
        </authorList>
    </citation>
    <scope>NUCLEOTIDE SEQUENCE</scope>
</reference>
<proteinExistence type="predicted"/>
<accession>A0A0E9TKL5</accession>
<dbReference type="EMBL" id="GBXM01054431">
    <property type="protein sequence ID" value="JAH54146.1"/>
    <property type="molecule type" value="Transcribed_RNA"/>
</dbReference>
<reference evidence="1" key="1">
    <citation type="submission" date="2014-11" db="EMBL/GenBank/DDBJ databases">
        <authorList>
            <person name="Amaro Gonzalez C."/>
        </authorList>
    </citation>
    <scope>NUCLEOTIDE SEQUENCE</scope>
</reference>
<evidence type="ECO:0000313" key="1">
    <source>
        <dbReference type="EMBL" id="JAH54146.1"/>
    </source>
</evidence>
<sequence>MMQSCDVQLCWHTTDLPWKSPAPRAARTMLHLAMENVNYRCLS</sequence>
<dbReference type="AlphaFoldDB" id="A0A0E9TKL5"/>